<evidence type="ECO:0000313" key="14">
    <source>
        <dbReference type="EMBL" id="VEN37730.1"/>
    </source>
</evidence>
<keyword evidence="15" id="KW-1185">Reference proteome</keyword>
<dbReference type="InterPro" id="IPR013757">
    <property type="entry name" value="Topo_IIA_A_a_sf"/>
</dbReference>
<comment type="similarity">
    <text evidence="2">Belongs to the type II topoisomerase GyrA/ParC subunit family.</text>
</comment>
<keyword evidence="7 11" id="KW-0799">Topoisomerase</keyword>
<evidence type="ECO:0000256" key="12">
    <source>
        <dbReference type="SAM" id="Coils"/>
    </source>
</evidence>
<dbReference type="SUPFAM" id="SSF56719">
    <property type="entry name" value="Type II DNA topoisomerase"/>
    <property type="match status" value="1"/>
</dbReference>
<evidence type="ECO:0000256" key="5">
    <source>
        <dbReference type="ARBA" id="ARBA00022741"/>
    </source>
</evidence>
<keyword evidence="8 11" id="KW-0238">DNA-binding</keyword>
<dbReference type="NCBIfam" id="NF004044">
    <property type="entry name" value="PRK05561.1"/>
    <property type="match status" value="1"/>
</dbReference>
<dbReference type="GO" id="GO:0003918">
    <property type="term" value="F:DNA topoisomerase type II (double strand cut, ATP-hydrolyzing) activity"/>
    <property type="evidence" value="ECO:0007669"/>
    <property type="project" value="UniProtKB-EC"/>
</dbReference>
<dbReference type="PANTHER" id="PTHR43493:SF5">
    <property type="entry name" value="DNA GYRASE SUBUNIT A, CHLOROPLASTIC_MITOCHONDRIAL"/>
    <property type="match status" value="1"/>
</dbReference>
<dbReference type="GO" id="GO:0006265">
    <property type="term" value="P:DNA topological change"/>
    <property type="evidence" value="ECO:0007669"/>
    <property type="project" value="UniProtKB-UniRule"/>
</dbReference>
<feature type="active site" description="O-(5'-phospho-DNA)-tyrosine intermediate" evidence="11">
    <location>
        <position position="97"/>
    </location>
</feature>
<dbReference type="Gene3D" id="3.30.1360.40">
    <property type="match status" value="1"/>
</dbReference>
<evidence type="ECO:0000256" key="9">
    <source>
        <dbReference type="ARBA" id="ARBA00023235"/>
    </source>
</evidence>
<evidence type="ECO:0000259" key="13">
    <source>
        <dbReference type="PROSITE" id="PS52040"/>
    </source>
</evidence>
<dbReference type="CDD" id="cd00187">
    <property type="entry name" value="TOP4c"/>
    <property type="match status" value="1"/>
</dbReference>
<keyword evidence="4" id="KW-0963">Cytoplasm</keyword>
<dbReference type="Gene3D" id="3.90.199.10">
    <property type="entry name" value="Topoisomerase II, domain 5"/>
    <property type="match status" value="1"/>
</dbReference>
<keyword evidence="6" id="KW-0067">ATP-binding</keyword>
<dbReference type="FunFam" id="3.90.199.10:FF:000001">
    <property type="entry name" value="DNA gyrase subunit A"/>
    <property type="match status" value="1"/>
</dbReference>
<dbReference type="FunFam" id="3.30.1360.40:FF:000002">
    <property type="entry name" value="DNA gyrase subunit A"/>
    <property type="match status" value="1"/>
</dbReference>
<dbReference type="InterPro" id="IPR005743">
    <property type="entry name" value="GyrA"/>
</dbReference>
<comment type="function">
    <text evidence="10">Negative supercoiling favors strand separation, and DNA replication, transcription, recombination and repair, all of which involve strand separation. Type II topoisomerases break and join 2 DNA strands simultaneously in an ATP-dependent manner.</text>
</comment>
<evidence type="ECO:0000256" key="8">
    <source>
        <dbReference type="ARBA" id="ARBA00023125"/>
    </source>
</evidence>
<evidence type="ECO:0000256" key="11">
    <source>
        <dbReference type="PROSITE-ProRule" id="PRU01384"/>
    </source>
</evidence>
<dbReference type="GO" id="GO:0005524">
    <property type="term" value="F:ATP binding"/>
    <property type="evidence" value="ECO:0007669"/>
    <property type="project" value="UniProtKB-KW"/>
</dbReference>
<dbReference type="InterPro" id="IPR013760">
    <property type="entry name" value="Topo_IIA-like_dom_sf"/>
</dbReference>
<evidence type="ECO:0000256" key="6">
    <source>
        <dbReference type="ARBA" id="ARBA00022840"/>
    </source>
</evidence>
<protein>
    <recommendedName>
        <fullName evidence="3">DNA topoisomerase (ATP-hydrolyzing)</fullName>
        <ecNumber evidence="3">5.6.2.2</ecNumber>
    </recommendedName>
</protein>
<dbReference type="Gene3D" id="1.10.268.10">
    <property type="entry name" value="Topoisomerase, domain 3"/>
    <property type="match status" value="1"/>
</dbReference>
<dbReference type="FunFam" id="2.120.10.90:FF:000002">
    <property type="entry name" value="DNA gyrase subunit A"/>
    <property type="match status" value="1"/>
</dbReference>
<dbReference type="InterPro" id="IPR002205">
    <property type="entry name" value="Topo_IIA_dom_A"/>
</dbReference>
<dbReference type="OrthoDB" id="734at2759"/>
<dbReference type="NCBIfam" id="NF004043">
    <property type="entry name" value="PRK05560.1"/>
    <property type="match status" value="1"/>
</dbReference>
<organism evidence="14 15">
    <name type="scientific">Callosobruchus maculatus</name>
    <name type="common">Southern cowpea weevil</name>
    <name type="synonym">Pulse bruchid</name>
    <dbReference type="NCBI Taxonomy" id="64391"/>
    <lineage>
        <taxon>Eukaryota</taxon>
        <taxon>Metazoa</taxon>
        <taxon>Ecdysozoa</taxon>
        <taxon>Arthropoda</taxon>
        <taxon>Hexapoda</taxon>
        <taxon>Insecta</taxon>
        <taxon>Pterygota</taxon>
        <taxon>Neoptera</taxon>
        <taxon>Endopterygota</taxon>
        <taxon>Coleoptera</taxon>
        <taxon>Polyphaga</taxon>
        <taxon>Cucujiformia</taxon>
        <taxon>Chrysomeloidea</taxon>
        <taxon>Chrysomelidae</taxon>
        <taxon>Bruchinae</taxon>
        <taxon>Bruchini</taxon>
        <taxon>Callosobruchus</taxon>
    </lineage>
</organism>
<accession>A0A653BQV5</accession>
<dbReference type="GO" id="GO:0003677">
    <property type="term" value="F:DNA binding"/>
    <property type="evidence" value="ECO:0007669"/>
    <property type="project" value="UniProtKB-UniRule"/>
</dbReference>
<dbReference type="InterPro" id="IPR013758">
    <property type="entry name" value="Topo_IIA_A/C_ab"/>
</dbReference>
<dbReference type="SUPFAM" id="SSF101904">
    <property type="entry name" value="GyrA/ParC C-terminal domain-like"/>
    <property type="match status" value="1"/>
</dbReference>
<gene>
    <name evidence="14" type="ORF">CALMAC_LOCUS2881</name>
</gene>
<evidence type="ECO:0000256" key="7">
    <source>
        <dbReference type="ARBA" id="ARBA00023029"/>
    </source>
</evidence>
<reference evidence="14 15" key="1">
    <citation type="submission" date="2019-01" db="EMBL/GenBank/DDBJ databases">
        <authorList>
            <person name="Sayadi A."/>
        </authorList>
    </citation>
    <scope>NUCLEOTIDE SEQUENCE [LARGE SCALE GENOMIC DNA]</scope>
</reference>
<feature type="non-terminal residue" evidence="14">
    <location>
        <position position="763"/>
    </location>
</feature>
<dbReference type="InterPro" id="IPR050220">
    <property type="entry name" value="Type_II_DNA_Topoisomerases"/>
</dbReference>
<evidence type="ECO:0000256" key="10">
    <source>
        <dbReference type="ARBA" id="ARBA00058442"/>
    </source>
</evidence>
<dbReference type="InterPro" id="IPR035516">
    <property type="entry name" value="Gyrase/topoIV_suA_C"/>
</dbReference>
<dbReference type="AlphaFoldDB" id="A0A653BQV5"/>
<dbReference type="HAMAP" id="MF_01897">
    <property type="entry name" value="GyrA"/>
    <property type="match status" value="1"/>
</dbReference>
<dbReference type="InterPro" id="IPR006691">
    <property type="entry name" value="GyrA/parC_rep"/>
</dbReference>
<evidence type="ECO:0000256" key="1">
    <source>
        <dbReference type="ARBA" id="ARBA00000185"/>
    </source>
</evidence>
<proteinExistence type="inferred from homology"/>
<evidence type="ECO:0000256" key="3">
    <source>
        <dbReference type="ARBA" id="ARBA00012895"/>
    </source>
</evidence>
<dbReference type="FunFam" id="1.10.268.10:FF:000001">
    <property type="entry name" value="DNA gyrase subunit A"/>
    <property type="match status" value="1"/>
</dbReference>
<dbReference type="EMBL" id="CAACVG010003685">
    <property type="protein sequence ID" value="VEN37730.1"/>
    <property type="molecule type" value="Genomic_DNA"/>
</dbReference>
<evidence type="ECO:0000256" key="2">
    <source>
        <dbReference type="ARBA" id="ARBA00008263"/>
    </source>
</evidence>
<dbReference type="GO" id="GO:0005737">
    <property type="term" value="C:cytoplasm"/>
    <property type="evidence" value="ECO:0007669"/>
    <property type="project" value="TreeGrafter"/>
</dbReference>
<dbReference type="Proteomes" id="UP000410492">
    <property type="component" value="Unassembled WGS sequence"/>
</dbReference>
<evidence type="ECO:0000256" key="4">
    <source>
        <dbReference type="ARBA" id="ARBA00022490"/>
    </source>
</evidence>
<dbReference type="Pfam" id="PF03989">
    <property type="entry name" value="DNA_gyraseA_C"/>
    <property type="match status" value="6"/>
</dbReference>
<name>A0A653BQV5_CALMS</name>
<evidence type="ECO:0000313" key="15">
    <source>
        <dbReference type="Proteomes" id="UP000410492"/>
    </source>
</evidence>
<dbReference type="GO" id="GO:0009330">
    <property type="term" value="C:DNA topoisomerase type II (double strand cut, ATP-hydrolyzing) complex"/>
    <property type="evidence" value="ECO:0007669"/>
    <property type="project" value="TreeGrafter"/>
</dbReference>
<dbReference type="PROSITE" id="PS52040">
    <property type="entry name" value="TOPO_IIA"/>
    <property type="match status" value="1"/>
</dbReference>
<comment type="catalytic activity">
    <reaction evidence="1 11">
        <text>ATP-dependent breakage, passage and rejoining of double-stranded DNA.</text>
        <dbReference type="EC" id="5.6.2.2"/>
    </reaction>
</comment>
<dbReference type="Pfam" id="PF00521">
    <property type="entry name" value="DNA_topoisoIV"/>
    <property type="match status" value="1"/>
</dbReference>
<dbReference type="NCBIfam" id="TIGR01063">
    <property type="entry name" value="gyrA"/>
    <property type="match status" value="1"/>
</dbReference>
<keyword evidence="5" id="KW-0547">Nucleotide-binding</keyword>
<dbReference type="GO" id="GO:0005694">
    <property type="term" value="C:chromosome"/>
    <property type="evidence" value="ECO:0007669"/>
    <property type="project" value="InterPro"/>
</dbReference>
<dbReference type="SMART" id="SM00434">
    <property type="entry name" value="TOP4c"/>
    <property type="match status" value="1"/>
</dbReference>
<dbReference type="PANTHER" id="PTHR43493">
    <property type="entry name" value="DNA GYRASE/TOPOISOMERASE SUBUNIT A"/>
    <property type="match status" value="1"/>
</dbReference>
<feature type="domain" description="Topo IIA-type catalytic" evidence="13">
    <location>
        <begin position="9"/>
        <end position="474"/>
    </location>
</feature>
<keyword evidence="12" id="KW-0175">Coiled coil</keyword>
<feature type="coiled-coil region" evidence="12">
    <location>
        <begin position="412"/>
        <end position="453"/>
    </location>
</feature>
<dbReference type="Gene3D" id="2.120.10.90">
    <property type="entry name" value="DNA gyrase/topoisomerase IV, subunit A, C-terminal"/>
    <property type="match status" value="1"/>
</dbReference>
<keyword evidence="9 11" id="KW-0413">Isomerase</keyword>
<sequence length="763" mass="84502">MSVIVGRALPDVRDGLKPVHRRVLYAMNVLGNDWNKAYKKSARVVGDVIGKYHPHGDSAVYDTIVRMAQPFSLRYMLVDGQGNFGSIDGDSAAAMRYTEIRLAKIAHELMADLEKETVDFVDNYDGTEKIPDVMPTKIPNLLVNGSSGIAVGMATNIPPHNITEVINGCLAYIDDEDISIEGLMEHIPGPDFPTAAIINGRRGIEEAYRTGRGKIYIRARAEVEADAKTGRETIIVHEIPYQVNKARLIEKIAELVKEKRVEGISALRDESDKDGMRIVIEIKRDAVGEVVLNNLYSQTQLQVSFGINMVALHHGQPKIMNLKEILSAFVRHRREVVTRRTIFELRKARDRAHILEALAVALANIDPIIELIRRAPTPAEAKASLDGQYYLTEQQAQAILDLRLQKLTGLEHEKLLDEYKELLEQIAELLHILGSAERLMEVIREELELVRDQFGDERRTEITANSSDINIEDLINREDVVVTLSHQGYVKYQPLTDYEAQRRGGKGKSAARIKEEDFIDRLLVANTHDTILCFSSRGRLYWMKVYQLPEASRGARGRPIVNLLPLEANERITAILPVREYEEGVNVFMATASGTVKKTALTEFSRPRSAGIIAVNLNEGDELIGVDLTSGSDEVMLFSAAGKVVRFKENAVRAMGRTATGVRGIKLAGEDAVVSLIVPRGEGAILTVTQNGYGKRTAESEYPTKSRGTQGVISIKVTERNGSVVGAVQVDDADQIMMITDAGTLVRTRVSEISVVGRNTQGV</sequence>
<dbReference type="EC" id="5.6.2.2" evidence="3"/>